<feature type="compositionally biased region" description="Polar residues" evidence="1">
    <location>
        <begin position="282"/>
        <end position="296"/>
    </location>
</feature>
<feature type="compositionally biased region" description="Polar residues" evidence="1">
    <location>
        <begin position="141"/>
        <end position="152"/>
    </location>
</feature>
<feature type="compositionally biased region" description="Basic and acidic residues" evidence="1">
    <location>
        <begin position="534"/>
        <end position="567"/>
    </location>
</feature>
<name>A7RFW9_NEMVE</name>
<evidence type="ECO:0000313" key="2">
    <source>
        <dbReference type="EMBL" id="EDO49674.1"/>
    </source>
</evidence>
<sequence length="780" mass="87183">MQNMKVTAQSQDRRIVSTADDEDDEDLELLRQAALKTMAAKKKGGHDTGSIERSQSRSRSSSSSSTVYEEIDLESPVSEGKSSSDPGSPVSQGDSLLDADEEKEECEEEDGGSTCAWDEPVDISFDVDSRQAEDSKIIENLTVTFANDNSKAGSSEEEEEEGDGGVTERLSGLEQREDDVEVMDQDSEIEDQEGSESMDEDQGDEDEVEDEVPEEGDNDEDGDDDNDYDEDENLEGGENMEAGSVSIAEDLNEGEEQKEEEEVEWVEKEKVNSSEIEKESSRLQSPNKGKQATVRNKLTIYAEPNKTATLPGSNQQDSKKDSISKPLGKNLGVFKKMPKTCVGKKEGSLSKTSTASDSASENNQQKAKSKNLQKAQSAGEIKDDVDSNADCISIGGSSSDSLSDFDDEPGTKGVKSRIGLKIPAFKDKSTKTKTRSHSRSRSPTLSRSNNDLRSRYRGLVDKDSHRNPRDRRSPRRSRSPLRRRSASLQRYKQGLSQRILREKDRERSRSHSKQGRSPLRRDRSSQRRQLSPVQREKSPLMRDRGPLRREKNSVKRERSPVKRDRSPINRVRSTGLKSREKDGLNTKRGRSRSPSKIRSQKVDKNLSVNKNNDSLSAKPKGPVHSRLQLPQKSLEEEVIKISKPKPVSETDSILDKKADIVKNVKKASATQNGKQSKILGKVDARKRLSAKTVPVLSKKISINIKTKVLSTKQEAKETVRGEEEDLRLLLKKKPEIDEGVVDGRDEKERELDARIAKIKERNNAILMRNLEVQKDKERFG</sequence>
<feature type="region of interest" description="Disordered" evidence="1">
    <location>
        <begin position="1"/>
        <end position="631"/>
    </location>
</feature>
<dbReference type="AlphaFoldDB" id="A7RFW9"/>
<dbReference type="Proteomes" id="UP000001593">
    <property type="component" value="Unassembled WGS sequence"/>
</dbReference>
<organism evidence="2 3">
    <name type="scientific">Nematostella vectensis</name>
    <name type="common">Starlet sea anemone</name>
    <dbReference type="NCBI Taxonomy" id="45351"/>
    <lineage>
        <taxon>Eukaryota</taxon>
        <taxon>Metazoa</taxon>
        <taxon>Cnidaria</taxon>
        <taxon>Anthozoa</taxon>
        <taxon>Hexacorallia</taxon>
        <taxon>Actiniaria</taxon>
        <taxon>Edwardsiidae</taxon>
        <taxon>Nematostella</taxon>
    </lineage>
</organism>
<feature type="compositionally biased region" description="Basic and acidic residues" evidence="1">
    <location>
        <begin position="265"/>
        <end position="281"/>
    </location>
</feature>
<feature type="compositionally biased region" description="Polar residues" evidence="1">
    <location>
        <begin position="606"/>
        <end position="615"/>
    </location>
</feature>
<dbReference type="EMBL" id="DS469508">
    <property type="protein sequence ID" value="EDO49674.1"/>
    <property type="molecule type" value="Genomic_DNA"/>
</dbReference>
<accession>A7RFW9</accession>
<dbReference type="InParanoid" id="A7RFW9"/>
<dbReference type="HOGENOM" id="CLU_359147_0_0_1"/>
<feature type="compositionally biased region" description="Polar residues" evidence="1">
    <location>
        <begin position="349"/>
        <end position="376"/>
    </location>
</feature>
<feature type="compositionally biased region" description="Basic residues" evidence="1">
    <location>
        <begin position="587"/>
        <end position="599"/>
    </location>
</feature>
<protein>
    <submittedName>
        <fullName evidence="2">Uncharacterized protein</fullName>
    </submittedName>
</protein>
<keyword evidence="3" id="KW-1185">Reference proteome</keyword>
<feature type="compositionally biased region" description="Basic and acidic residues" evidence="1">
    <location>
        <begin position="499"/>
        <end position="509"/>
    </location>
</feature>
<feature type="compositionally biased region" description="Basic residues" evidence="1">
    <location>
        <begin position="472"/>
        <end position="485"/>
    </location>
</feature>
<feature type="compositionally biased region" description="Low complexity" evidence="1">
    <location>
        <begin position="390"/>
        <end position="402"/>
    </location>
</feature>
<feature type="compositionally biased region" description="Basic and acidic residues" evidence="1">
    <location>
        <begin position="450"/>
        <end position="471"/>
    </location>
</feature>
<feature type="compositionally biased region" description="Polar residues" evidence="1">
    <location>
        <begin position="1"/>
        <end position="10"/>
    </location>
</feature>
<evidence type="ECO:0000313" key="3">
    <source>
        <dbReference type="Proteomes" id="UP000001593"/>
    </source>
</evidence>
<reference evidence="2 3" key="1">
    <citation type="journal article" date="2007" name="Science">
        <title>Sea anemone genome reveals ancestral eumetazoan gene repertoire and genomic organization.</title>
        <authorList>
            <person name="Putnam N.H."/>
            <person name="Srivastava M."/>
            <person name="Hellsten U."/>
            <person name="Dirks B."/>
            <person name="Chapman J."/>
            <person name="Salamov A."/>
            <person name="Terry A."/>
            <person name="Shapiro H."/>
            <person name="Lindquist E."/>
            <person name="Kapitonov V.V."/>
            <person name="Jurka J."/>
            <person name="Genikhovich G."/>
            <person name="Grigoriev I.V."/>
            <person name="Lucas S.M."/>
            <person name="Steele R.E."/>
            <person name="Finnerty J.R."/>
            <person name="Technau U."/>
            <person name="Martindale M.Q."/>
            <person name="Rokhsar D.S."/>
        </authorList>
    </citation>
    <scope>NUCLEOTIDE SEQUENCE [LARGE SCALE GENOMIC DNA]</scope>
    <source>
        <strain evidence="3">CH2 X CH6</strain>
    </source>
</reference>
<evidence type="ECO:0000256" key="1">
    <source>
        <dbReference type="SAM" id="MobiDB-lite"/>
    </source>
</evidence>
<gene>
    <name evidence="2" type="ORF">NEMVEDRAFT_v1g237949</name>
</gene>
<feature type="compositionally biased region" description="Basic and acidic residues" evidence="1">
    <location>
        <begin position="127"/>
        <end position="137"/>
    </location>
</feature>
<dbReference type="OMA" id="KPRTSGM"/>
<feature type="compositionally biased region" description="Acidic residues" evidence="1">
    <location>
        <begin position="97"/>
        <end position="111"/>
    </location>
</feature>
<feature type="compositionally biased region" description="Polar residues" evidence="1">
    <location>
        <begin position="306"/>
        <end position="316"/>
    </location>
</feature>
<feature type="compositionally biased region" description="Polar residues" evidence="1">
    <location>
        <begin position="80"/>
        <end position="94"/>
    </location>
</feature>
<feature type="compositionally biased region" description="Acidic residues" evidence="1">
    <location>
        <begin position="176"/>
        <end position="235"/>
    </location>
</feature>
<feature type="compositionally biased region" description="Basic residues" evidence="1">
    <location>
        <begin position="431"/>
        <end position="440"/>
    </location>
</feature>
<feature type="compositionally biased region" description="Acidic residues" evidence="1">
    <location>
        <begin position="250"/>
        <end position="264"/>
    </location>
</feature>
<proteinExistence type="predicted"/>